<reference evidence="7" key="1">
    <citation type="submission" date="2016-06" db="UniProtKB">
        <authorList>
            <consortium name="WormBaseParasite"/>
        </authorList>
    </citation>
    <scope>IDENTIFICATION</scope>
</reference>
<evidence type="ECO:0000256" key="1">
    <source>
        <dbReference type="ARBA" id="ARBA00005420"/>
    </source>
</evidence>
<dbReference type="GO" id="GO:0008374">
    <property type="term" value="F:O-acyltransferase activity"/>
    <property type="evidence" value="ECO:0007669"/>
    <property type="project" value="InterPro"/>
</dbReference>
<dbReference type="EMBL" id="UYWY01002059">
    <property type="protein sequence ID" value="VDM27627.1"/>
    <property type="molecule type" value="Genomic_DNA"/>
</dbReference>
<dbReference type="Pfam" id="PF03982">
    <property type="entry name" value="DAGAT"/>
    <property type="match status" value="1"/>
</dbReference>
<keyword evidence="4" id="KW-0472">Membrane</keyword>
<accession>A0A183U121</accession>
<reference evidence="5 6" key="2">
    <citation type="submission" date="2018-11" db="EMBL/GenBank/DDBJ databases">
        <authorList>
            <consortium name="Pathogen Informatics"/>
        </authorList>
    </citation>
    <scope>NUCLEOTIDE SEQUENCE [LARGE SCALE GENOMIC DNA]</scope>
</reference>
<name>A0A183U121_TOXCA</name>
<protein>
    <submittedName>
        <fullName evidence="7">DUF2784 domain-containing protein</fullName>
    </submittedName>
</protein>
<sequence>MLTWLSSAYKTVMETVAVVHYVYVWVILPIVSIGLPIYLLTTRAWFIVALYLIWYFYDFDTPRKGSRRWVTTH</sequence>
<evidence type="ECO:0000256" key="4">
    <source>
        <dbReference type="SAM" id="Phobius"/>
    </source>
</evidence>
<keyword evidence="4" id="KW-1133">Transmembrane helix</keyword>
<comment type="similarity">
    <text evidence="1">Belongs to the diacylglycerol acyltransferase family.</text>
</comment>
<keyword evidence="3" id="KW-0012">Acyltransferase</keyword>
<evidence type="ECO:0000313" key="7">
    <source>
        <dbReference type="WBParaSite" id="TCNE_0000219101-mRNA-1"/>
    </source>
</evidence>
<gene>
    <name evidence="5" type="ORF">TCNE_LOCUS2191</name>
</gene>
<feature type="transmembrane region" description="Helical" evidence="4">
    <location>
        <begin position="37"/>
        <end position="57"/>
    </location>
</feature>
<dbReference type="AlphaFoldDB" id="A0A183U121"/>
<keyword evidence="6" id="KW-1185">Reference proteome</keyword>
<evidence type="ECO:0000313" key="6">
    <source>
        <dbReference type="Proteomes" id="UP000050794"/>
    </source>
</evidence>
<keyword evidence="2" id="KW-0808">Transferase</keyword>
<organism evidence="6 7">
    <name type="scientific">Toxocara canis</name>
    <name type="common">Canine roundworm</name>
    <dbReference type="NCBI Taxonomy" id="6265"/>
    <lineage>
        <taxon>Eukaryota</taxon>
        <taxon>Metazoa</taxon>
        <taxon>Ecdysozoa</taxon>
        <taxon>Nematoda</taxon>
        <taxon>Chromadorea</taxon>
        <taxon>Rhabditida</taxon>
        <taxon>Spirurina</taxon>
        <taxon>Ascaridomorpha</taxon>
        <taxon>Ascaridoidea</taxon>
        <taxon>Toxocaridae</taxon>
        <taxon>Toxocara</taxon>
    </lineage>
</organism>
<proteinExistence type="inferred from homology"/>
<dbReference type="InterPro" id="IPR007130">
    <property type="entry name" value="DAGAT"/>
</dbReference>
<feature type="transmembrane region" description="Helical" evidence="4">
    <location>
        <begin position="12"/>
        <end position="31"/>
    </location>
</feature>
<keyword evidence="4" id="KW-0812">Transmembrane</keyword>
<dbReference type="WBParaSite" id="TCNE_0000219101-mRNA-1">
    <property type="protein sequence ID" value="TCNE_0000219101-mRNA-1"/>
    <property type="gene ID" value="TCNE_0000219101"/>
</dbReference>
<dbReference type="Proteomes" id="UP000050794">
    <property type="component" value="Unassembled WGS sequence"/>
</dbReference>
<evidence type="ECO:0000313" key="5">
    <source>
        <dbReference type="EMBL" id="VDM27627.1"/>
    </source>
</evidence>
<evidence type="ECO:0000256" key="2">
    <source>
        <dbReference type="ARBA" id="ARBA00022679"/>
    </source>
</evidence>
<evidence type="ECO:0000256" key="3">
    <source>
        <dbReference type="ARBA" id="ARBA00023315"/>
    </source>
</evidence>